<evidence type="ECO:0000313" key="21">
    <source>
        <dbReference type="Proteomes" id="UP000250572"/>
    </source>
</evidence>
<sequence>MFKQKTGTGHGNVYSLTGASLFFCTAPAHSLVYRKSATTGECSAECGAIWWKLTVPTAPVQSDQNVDRTEMFEMIYSRVAISVLLDLKNLQDQMSYDPIWTVHPEAVLACLEPWANHLCCAPTPPFHKDLGALLDNLEKQKTDDWLITASEISHSYGQKLLIVTDKEPSTSERVRQEYAMDPHYSVIVHVDCMNNESCVPEVDRNTVVKIFGHVSEDGQTVSGLSGSSLADLILKPGLEAAAVFSLNGNTTTEFQHSFIRVLMVRGSKAALETVQDNHQIYQIMEQSDSVSTYKIPERPLDHSSQYDNQQIIILEDNEVVRTAAESLYEKHPTVSSLYVLDNNLKPRLIHGEPVPLSENSRLVLIGHGARGQSGEMKLAEFKSPEVSKIIQNTHRVSDKIKTTSVVACDVGSDESFVETLAKELHQAGIETELHLRNSELQTPCSTRALQYHLQLGEDLKHLEH</sequence>
<keyword evidence="17" id="KW-0446">Lipid-binding</keyword>
<dbReference type="PROSITE" id="PS51771">
    <property type="entry name" value="CGT_MARTX_CPD"/>
    <property type="match status" value="1"/>
</dbReference>
<dbReference type="Gene3D" id="3.40.50.11050">
    <property type="match status" value="1"/>
</dbReference>
<dbReference type="GO" id="GO:0016740">
    <property type="term" value="F:transferase activity"/>
    <property type="evidence" value="ECO:0007669"/>
    <property type="project" value="UniProtKB-KW"/>
</dbReference>
<evidence type="ECO:0000256" key="12">
    <source>
        <dbReference type="ARBA" id="ARBA00022807"/>
    </source>
</evidence>
<protein>
    <recommendedName>
        <fullName evidence="19">Peptidase C80 domain-containing protein</fullName>
    </recommendedName>
</protein>
<dbReference type="InterPro" id="IPR020974">
    <property type="entry name" value="CPD_dom"/>
</dbReference>
<reference evidence="20 21" key="1">
    <citation type="journal article" date="2018" name="G3 (Bethesda)">
        <title>A High-Quality Reference Genome for the Invasive Mosquitofish Gambusia affinis Using a Chicago Library.</title>
        <authorList>
            <person name="Hoffberg S.L."/>
            <person name="Troendle N.J."/>
            <person name="Glenn T.C."/>
            <person name="Mahmud O."/>
            <person name="Louha S."/>
            <person name="Chalopin D."/>
            <person name="Bennetzen J.L."/>
            <person name="Mauricio R."/>
        </authorList>
    </citation>
    <scope>NUCLEOTIDE SEQUENCE [LARGE SCALE GENOMIC DNA]</scope>
    <source>
        <strain evidence="20">NE01/NJP1002.9</strain>
        <tissue evidence="20">Muscle</tissue>
    </source>
</reference>
<dbReference type="GO" id="GO:0008234">
    <property type="term" value="F:cysteine-type peptidase activity"/>
    <property type="evidence" value="ECO:0007669"/>
    <property type="project" value="UniProtKB-KW"/>
</dbReference>
<dbReference type="GO" id="GO:0090729">
    <property type="term" value="F:toxin activity"/>
    <property type="evidence" value="ECO:0007669"/>
    <property type="project" value="UniProtKB-KW"/>
</dbReference>
<dbReference type="GO" id="GO:0046872">
    <property type="term" value="F:metal ion binding"/>
    <property type="evidence" value="ECO:0007669"/>
    <property type="project" value="UniProtKB-KW"/>
</dbReference>
<evidence type="ECO:0000256" key="8">
    <source>
        <dbReference type="ARBA" id="ARBA00022679"/>
    </source>
</evidence>
<evidence type="ECO:0000256" key="1">
    <source>
        <dbReference type="ARBA" id="ARBA00001946"/>
    </source>
</evidence>
<dbReference type="EMBL" id="NHOQ01001472">
    <property type="protein sequence ID" value="PWA24214.1"/>
    <property type="molecule type" value="Genomic_DNA"/>
</dbReference>
<accession>A0A315VLZ2</accession>
<feature type="domain" description="Peptidase C80" evidence="19">
    <location>
        <begin position="297"/>
        <end position="464"/>
    </location>
</feature>
<keyword evidence="13" id="KW-0068">Autocatalytic cleavage</keyword>
<dbReference type="InterPro" id="IPR038383">
    <property type="entry name" value="CPD_dom_sf"/>
</dbReference>
<keyword evidence="21" id="KW-1185">Reference proteome</keyword>
<keyword evidence="15" id="KW-1043">Host membrane</keyword>
<dbReference type="GO" id="GO:0008289">
    <property type="term" value="F:lipid binding"/>
    <property type="evidence" value="ECO:0007669"/>
    <property type="project" value="UniProtKB-KW"/>
</dbReference>
<evidence type="ECO:0000256" key="6">
    <source>
        <dbReference type="ARBA" id="ARBA00022656"/>
    </source>
</evidence>
<gene>
    <name evidence="20" type="ORF">CCH79_00016193</name>
</gene>
<evidence type="ECO:0000256" key="4">
    <source>
        <dbReference type="ARBA" id="ARBA00004613"/>
    </source>
</evidence>
<evidence type="ECO:0000256" key="3">
    <source>
        <dbReference type="ARBA" id="ARBA00004551"/>
    </source>
</evidence>
<keyword evidence="9" id="KW-0479">Metal-binding</keyword>
<keyword evidence="14" id="KW-0460">Magnesium</keyword>
<keyword evidence="5" id="KW-0964">Secreted</keyword>
<evidence type="ECO:0000256" key="5">
    <source>
        <dbReference type="ARBA" id="ARBA00022525"/>
    </source>
</evidence>
<evidence type="ECO:0000256" key="17">
    <source>
        <dbReference type="ARBA" id="ARBA00023121"/>
    </source>
</evidence>
<evidence type="ECO:0000259" key="19">
    <source>
        <dbReference type="PROSITE" id="PS51771"/>
    </source>
</evidence>
<evidence type="ECO:0000256" key="9">
    <source>
        <dbReference type="ARBA" id="ARBA00022723"/>
    </source>
</evidence>
<evidence type="ECO:0000313" key="20">
    <source>
        <dbReference type="EMBL" id="PWA24214.1"/>
    </source>
</evidence>
<evidence type="ECO:0000256" key="16">
    <source>
        <dbReference type="ARBA" id="ARBA00023026"/>
    </source>
</evidence>
<evidence type="ECO:0000256" key="14">
    <source>
        <dbReference type="ARBA" id="ARBA00022842"/>
    </source>
</evidence>
<keyword evidence="18" id="KW-0472">Membrane</keyword>
<evidence type="ECO:0000256" key="11">
    <source>
        <dbReference type="ARBA" id="ARBA00022801"/>
    </source>
</evidence>
<dbReference type="GO" id="GO:0043657">
    <property type="term" value="C:host cell"/>
    <property type="evidence" value="ECO:0007669"/>
    <property type="project" value="UniProtKB-SubCell"/>
</dbReference>
<keyword evidence="8" id="KW-0808">Transferase</keyword>
<dbReference type="GO" id="GO:0006508">
    <property type="term" value="P:proteolysis"/>
    <property type="evidence" value="ECO:0007669"/>
    <property type="project" value="UniProtKB-KW"/>
</dbReference>
<keyword evidence="16" id="KW-0843">Virulence</keyword>
<dbReference type="CDD" id="cd20500">
    <property type="entry name" value="Peptidase_C80"/>
    <property type="match status" value="1"/>
</dbReference>
<dbReference type="Pfam" id="PF11713">
    <property type="entry name" value="Peptidase_C80"/>
    <property type="match status" value="1"/>
</dbReference>
<evidence type="ECO:0000256" key="7">
    <source>
        <dbReference type="ARBA" id="ARBA00022670"/>
    </source>
</evidence>
<dbReference type="Proteomes" id="UP000250572">
    <property type="component" value="Unassembled WGS sequence"/>
</dbReference>
<keyword evidence="12" id="KW-0788">Thiol protease</keyword>
<evidence type="ECO:0000256" key="15">
    <source>
        <dbReference type="ARBA" id="ARBA00022870"/>
    </source>
</evidence>
<evidence type="ECO:0000256" key="2">
    <source>
        <dbReference type="ARBA" id="ARBA00004340"/>
    </source>
</evidence>
<dbReference type="AlphaFoldDB" id="A0A315VLZ2"/>
<evidence type="ECO:0000256" key="18">
    <source>
        <dbReference type="ARBA" id="ARBA00023136"/>
    </source>
</evidence>
<comment type="caution">
    <text evidence="20">The sequence shown here is derived from an EMBL/GenBank/DDBJ whole genome shotgun (WGS) entry which is preliminary data.</text>
</comment>
<organism evidence="20 21">
    <name type="scientific">Gambusia affinis</name>
    <name type="common">Western mosquitofish</name>
    <name type="synonym">Heterandria affinis</name>
    <dbReference type="NCBI Taxonomy" id="33528"/>
    <lineage>
        <taxon>Eukaryota</taxon>
        <taxon>Metazoa</taxon>
        <taxon>Chordata</taxon>
        <taxon>Craniata</taxon>
        <taxon>Vertebrata</taxon>
        <taxon>Euteleostomi</taxon>
        <taxon>Actinopterygii</taxon>
        <taxon>Neopterygii</taxon>
        <taxon>Teleostei</taxon>
        <taxon>Neoteleostei</taxon>
        <taxon>Acanthomorphata</taxon>
        <taxon>Ovalentaria</taxon>
        <taxon>Atherinomorphae</taxon>
        <taxon>Cyprinodontiformes</taxon>
        <taxon>Poeciliidae</taxon>
        <taxon>Poeciliinae</taxon>
        <taxon>Gambusia</taxon>
    </lineage>
</organism>
<dbReference type="GO" id="GO:0005576">
    <property type="term" value="C:extracellular region"/>
    <property type="evidence" value="ECO:0007669"/>
    <property type="project" value="UniProtKB-SubCell"/>
</dbReference>
<proteinExistence type="predicted"/>
<evidence type="ECO:0000256" key="10">
    <source>
        <dbReference type="ARBA" id="ARBA00022737"/>
    </source>
</evidence>
<keyword evidence="11" id="KW-0378">Hydrolase</keyword>
<keyword evidence="10" id="KW-0677">Repeat</keyword>
<comment type="cofactor">
    <cofactor evidence="1">
        <name>Mg(2+)</name>
        <dbReference type="ChEBI" id="CHEBI:18420"/>
    </cofactor>
</comment>
<evidence type="ECO:0000256" key="13">
    <source>
        <dbReference type="ARBA" id="ARBA00022813"/>
    </source>
</evidence>
<keyword evidence="6" id="KW-0800">Toxin</keyword>
<name>A0A315VLZ2_GAMAF</name>
<keyword evidence="7" id="KW-0645">Protease</keyword>
<comment type="subcellular location">
    <subcellularLocation>
        <location evidence="2">Host cell</location>
    </subcellularLocation>
    <subcellularLocation>
        <location evidence="3">Host membrane</location>
    </subcellularLocation>
    <subcellularLocation>
        <location evidence="4">Secreted</location>
    </subcellularLocation>
</comment>